<dbReference type="InterPro" id="IPR006027">
    <property type="entry name" value="NusB_RsmB_TIM44"/>
</dbReference>
<dbReference type="Proteomes" id="UP000824102">
    <property type="component" value="Unassembled WGS sequence"/>
</dbReference>
<dbReference type="Pfam" id="PF01029">
    <property type="entry name" value="NusB"/>
    <property type="match status" value="1"/>
</dbReference>
<dbReference type="GO" id="GO:0003723">
    <property type="term" value="F:RNA binding"/>
    <property type="evidence" value="ECO:0007669"/>
    <property type="project" value="UniProtKB-UniRule"/>
</dbReference>
<proteinExistence type="inferred from homology"/>
<feature type="binding site" evidence="5">
    <location>
        <position position="295"/>
    </location>
    <ligand>
        <name>S-adenosyl-L-methionine</name>
        <dbReference type="ChEBI" id="CHEBI:59789"/>
    </ligand>
</feature>
<dbReference type="PANTHER" id="PTHR22807:SF53">
    <property type="entry name" value="RIBOSOMAL RNA SMALL SUBUNIT METHYLTRANSFERASE B-RELATED"/>
    <property type="match status" value="1"/>
</dbReference>
<name>A0A9D2K027_9FIRM</name>
<keyword evidence="3 5" id="KW-0949">S-adenosyl-L-methionine</keyword>
<dbReference type="GO" id="GO:0008173">
    <property type="term" value="F:RNA methyltransferase activity"/>
    <property type="evidence" value="ECO:0007669"/>
    <property type="project" value="InterPro"/>
</dbReference>
<evidence type="ECO:0000256" key="5">
    <source>
        <dbReference type="PROSITE-ProRule" id="PRU01023"/>
    </source>
</evidence>
<dbReference type="GO" id="GO:0001510">
    <property type="term" value="P:RNA methylation"/>
    <property type="evidence" value="ECO:0007669"/>
    <property type="project" value="InterPro"/>
</dbReference>
<keyword evidence="1 5" id="KW-0489">Methyltransferase</keyword>
<evidence type="ECO:0000259" key="6">
    <source>
        <dbReference type="PROSITE" id="PS51686"/>
    </source>
</evidence>
<reference evidence="7" key="2">
    <citation type="submission" date="2021-04" db="EMBL/GenBank/DDBJ databases">
        <authorList>
            <person name="Gilroy R."/>
        </authorList>
    </citation>
    <scope>NUCLEOTIDE SEQUENCE</scope>
    <source>
        <strain evidence="7">ChiW7-2402</strain>
    </source>
</reference>
<evidence type="ECO:0000313" key="8">
    <source>
        <dbReference type="Proteomes" id="UP000824102"/>
    </source>
</evidence>
<dbReference type="InterPro" id="IPR035926">
    <property type="entry name" value="NusB-like_sf"/>
</dbReference>
<reference evidence="7" key="1">
    <citation type="journal article" date="2021" name="PeerJ">
        <title>Extensive microbial diversity within the chicken gut microbiome revealed by metagenomics and culture.</title>
        <authorList>
            <person name="Gilroy R."/>
            <person name="Ravi A."/>
            <person name="Getino M."/>
            <person name="Pursley I."/>
            <person name="Horton D.L."/>
            <person name="Alikhan N.F."/>
            <person name="Baker D."/>
            <person name="Gharbi K."/>
            <person name="Hall N."/>
            <person name="Watson M."/>
            <person name="Adriaenssens E.M."/>
            <person name="Foster-Nyarko E."/>
            <person name="Jarju S."/>
            <person name="Secka A."/>
            <person name="Antonio M."/>
            <person name="Oren A."/>
            <person name="Chaudhuri R.R."/>
            <person name="La Ragione R."/>
            <person name="Hildebrand F."/>
            <person name="Pallen M.J."/>
        </authorList>
    </citation>
    <scope>NUCLEOTIDE SEQUENCE</scope>
    <source>
        <strain evidence="7">ChiW7-2402</strain>
    </source>
</reference>
<keyword evidence="2 5" id="KW-0808">Transferase</keyword>
<dbReference type="PANTHER" id="PTHR22807">
    <property type="entry name" value="NOP2 YEAST -RELATED NOL1/NOP2/FMU SUN DOMAIN-CONTAINING"/>
    <property type="match status" value="1"/>
</dbReference>
<dbReference type="InterPro" id="IPR029063">
    <property type="entry name" value="SAM-dependent_MTases_sf"/>
</dbReference>
<comment type="similarity">
    <text evidence="5">Belongs to the class I-like SAM-binding methyltransferase superfamily. RsmB/NOP family.</text>
</comment>
<organism evidence="7 8">
    <name type="scientific">Candidatus Gallimonas intestinavium</name>
    <dbReference type="NCBI Taxonomy" id="2838603"/>
    <lineage>
        <taxon>Bacteria</taxon>
        <taxon>Bacillati</taxon>
        <taxon>Bacillota</taxon>
        <taxon>Clostridia</taxon>
        <taxon>Candidatus Gallimonas</taxon>
    </lineage>
</organism>
<keyword evidence="4 5" id="KW-0694">RNA-binding</keyword>
<protein>
    <recommendedName>
        <fullName evidence="6">SAM-dependent MTase RsmB/NOP-type domain-containing protein</fullName>
    </recommendedName>
</protein>
<sequence length="408" mass="45513">MTNPFYDPYRVLCKVYGEGARLKLALSGTDLEEINRARTVRTVYGVLEHDRYLSRCIMAFAEKTPKQSVRILLKIALYNLIYLEKPRYYVADTAVELIKKLGKGGMAGFVNAFLRKFDEGKVTLPEGEEGLAVRSNYPLFAVRLILKEYGARAEDILFAKSHGVTVRFVRGEENYLSRPHEETPFPHVFIFPHFVRDEGFDRGDYTFQSVGSVAICSVVEPCKELLDACAAPGGKSVLLSGKCARVTASELHEHRTALIQSYCARMGTTNVRAETGDSSVFRPEWEDRFDGVLCDVPCSGLGTLAENPDLALHKEESDLKSLNAAQRAIFENCSRYVKAGGHLYYSTCSLLQEENDKIVGAFLKAHPAFEVCAADCPLPHERTKCGLQFLPDTAFGAGFYVAKFRRKA</sequence>
<dbReference type="Gene3D" id="3.40.50.150">
    <property type="entry name" value="Vaccinia Virus protein VP39"/>
    <property type="match status" value="1"/>
</dbReference>
<evidence type="ECO:0000313" key="7">
    <source>
        <dbReference type="EMBL" id="HIZ72848.1"/>
    </source>
</evidence>
<dbReference type="Pfam" id="PF01189">
    <property type="entry name" value="Methyltr_RsmB-F"/>
    <property type="match status" value="1"/>
</dbReference>
<dbReference type="SUPFAM" id="SSF53335">
    <property type="entry name" value="S-adenosyl-L-methionine-dependent methyltransferases"/>
    <property type="match status" value="1"/>
</dbReference>
<accession>A0A9D2K027</accession>
<feature type="binding site" evidence="5">
    <location>
        <position position="277"/>
    </location>
    <ligand>
        <name>S-adenosyl-L-methionine</name>
        <dbReference type="ChEBI" id="CHEBI:59789"/>
    </ligand>
</feature>
<dbReference type="PRINTS" id="PR02008">
    <property type="entry name" value="RCMTFAMILY"/>
</dbReference>
<evidence type="ECO:0000256" key="4">
    <source>
        <dbReference type="ARBA" id="ARBA00022884"/>
    </source>
</evidence>
<dbReference type="EMBL" id="DXBB01000065">
    <property type="protein sequence ID" value="HIZ72848.1"/>
    <property type="molecule type" value="Genomic_DNA"/>
</dbReference>
<dbReference type="InterPro" id="IPR023267">
    <property type="entry name" value="RCMT"/>
</dbReference>
<dbReference type="AlphaFoldDB" id="A0A9D2K027"/>
<feature type="domain" description="SAM-dependent MTase RsmB/NOP-type" evidence="6">
    <location>
        <begin position="220"/>
        <end position="407"/>
    </location>
</feature>
<dbReference type="SUPFAM" id="SSF48013">
    <property type="entry name" value="NusB-like"/>
    <property type="match status" value="1"/>
</dbReference>
<feature type="active site" description="Nucleophile" evidence="5">
    <location>
        <position position="348"/>
    </location>
</feature>
<gene>
    <name evidence="7" type="ORF">H9964_04635</name>
</gene>
<dbReference type="Gene3D" id="1.10.940.10">
    <property type="entry name" value="NusB-like"/>
    <property type="match status" value="1"/>
</dbReference>
<evidence type="ECO:0000256" key="2">
    <source>
        <dbReference type="ARBA" id="ARBA00022679"/>
    </source>
</evidence>
<dbReference type="GO" id="GO:0006355">
    <property type="term" value="P:regulation of DNA-templated transcription"/>
    <property type="evidence" value="ECO:0007669"/>
    <property type="project" value="InterPro"/>
</dbReference>
<feature type="binding site" evidence="5">
    <location>
        <position position="250"/>
    </location>
    <ligand>
        <name>S-adenosyl-L-methionine</name>
        <dbReference type="ChEBI" id="CHEBI:59789"/>
    </ligand>
</feature>
<dbReference type="InterPro" id="IPR049560">
    <property type="entry name" value="MeTrfase_RsmB-F_NOP2_cat"/>
</dbReference>
<evidence type="ECO:0000256" key="1">
    <source>
        <dbReference type="ARBA" id="ARBA00022603"/>
    </source>
</evidence>
<evidence type="ECO:0000256" key="3">
    <source>
        <dbReference type="ARBA" id="ARBA00022691"/>
    </source>
</evidence>
<dbReference type="InterPro" id="IPR001678">
    <property type="entry name" value="MeTrfase_RsmB-F_NOP2_dom"/>
</dbReference>
<dbReference type="PROSITE" id="PS51686">
    <property type="entry name" value="SAM_MT_RSMB_NOP"/>
    <property type="match status" value="1"/>
</dbReference>
<feature type="binding site" evidence="5">
    <location>
        <begin position="229"/>
        <end position="235"/>
    </location>
    <ligand>
        <name>S-adenosyl-L-methionine</name>
        <dbReference type="ChEBI" id="CHEBI:59789"/>
    </ligand>
</feature>
<comment type="caution">
    <text evidence="7">The sequence shown here is derived from an EMBL/GenBank/DDBJ whole genome shotgun (WGS) entry which is preliminary data.</text>
</comment>
<dbReference type="CDD" id="cd02440">
    <property type="entry name" value="AdoMet_MTases"/>
    <property type="match status" value="1"/>
</dbReference>